<keyword evidence="1" id="KW-0472">Membrane</keyword>
<feature type="transmembrane region" description="Helical" evidence="1">
    <location>
        <begin position="70"/>
        <end position="99"/>
    </location>
</feature>
<accession>A0A162KRU4</accession>
<sequence>MDTNRKKNSLHENLYKRADYPRLAHRDKEEYAAEIASTPVHVRNNNKELSKSEDADVDELDNRTGQVAGYVGLAFGVVSLFMWSIVLGPVAAIIGFYAFSQGKKVTGGWAMGLGILATLSYLLLAPFGR</sequence>
<dbReference type="PANTHER" id="PTHR40040:SF1">
    <property type="entry name" value="MEMBRANE PROTEIN"/>
    <property type="match status" value="1"/>
</dbReference>
<organism evidence="2 3">
    <name type="scientific">Paenibacillus crassostreae</name>
    <dbReference type="NCBI Taxonomy" id="1763538"/>
    <lineage>
        <taxon>Bacteria</taxon>
        <taxon>Bacillati</taxon>
        <taxon>Bacillota</taxon>
        <taxon>Bacilli</taxon>
        <taxon>Bacillales</taxon>
        <taxon>Paenibacillaceae</taxon>
        <taxon>Paenibacillus</taxon>
    </lineage>
</organism>
<dbReference type="KEGG" id="pcx:LPB68_05390"/>
<keyword evidence="1" id="KW-0812">Transmembrane</keyword>
<evidence type="ECO:0008006" key="4">
    <source>
        <dbReference type="Google" id="ProtNLM"/>
    </source>
</evidence>
<reference evidence="2 3" key="1">
    <citation type="submission" date="2016-02" db="EMBL/GenBank/DDBJ databases">
        <title>Paenibacillus sp. LPB0068, isolated from Crassostrea gigas.</title>
        <authorList>
            <person name="Shin S.-K."/>
            <person name="Yi H."/>
        </authorList>
    </citation>
    <scope>NUCLEOTIDE SEQUENCE [LARGE SCALE GENOMIC DNA]</scope>
    <source>
        <strain evidence="2 3">LPB0068</strain>
    </source>
</reference>
<gene>
    <name evidence="2" type="ORF">PNBC_14860</name>
</gene>
<dbReference type="EMBL" id="LSFN01000032">
    <property type="protein sequence ID" value="OAB72903.1"/>
    <property type="molecule type" value="Genomic_DNA"/>
</dbReference>
<dbReference type="AlphaFoldDB" id="A0A162KRU4"/>
<dbReference type="InterPro" id="IPR055338">
    <property type="entry name" value="YqfX-like"/>
</dbReference>
<evidence type="ECO:0000256" key="1">
    <source>
        <dbReference type="SAM" id="Phobius"/>
    </source>
</evidence>
<keyword evidence="1" id="KW-1133">Transmembrane helix</keyword>
<comment type="caution">
    <text evidence="2">The sequence shown here is derived from an EMBL/GenBank/DDBJ whole genome shotgun (WGS) entry which is preliminary data.</text>
</comment>
<feature type="transmembrane region" description="Helical" evidence="1">
    <location>
        <begin position="105"/>
        <end position="124"/>
    </location>
</feature>
<evidence type="ECO:0000313" key="2">
    <source>
        <dbReference type="EMBL" id="OAB72903.1"/>
    </source>
</evidence>
<proteinExistence type="predicted"/>
<name>A0A162KRU4_9BACL</name>
<dbReference type="PANTHER" id="PTHR40040">
    <property type="entry name" value="SMALL HYDROPHOBIC PROTEIN-RELATED"/>
    <property type="match status" value="1"/>
</dbReference>
<dbReference type="OrthoDB" id="1754157at2"/>
<keyword evidence="3" id="KW-1185">Reference proteome</keyword>
<evidence type="ECO:0000313" key="3">
    <source>
        <dbReference type="Proteomes" id="UP000077134"/>
    </source>
</evidence>
<protein>
    <recommendedName>
        <fullName evidence="4">DUF4190 domain-containing protein</fullName>
    </recommendedName>
</protein>
<dbReference type="Proteomes" id="UP000077134">
    <property type="component" value="Unassembled WGS sequence"/>
</dbReference>
<dbReference type="STRING" id="1763538.LPB68_05390"/>